<dbReference type="PANTHER" id="PTHR11712">
    <property type="entry name" value="POLYKETIDE SYNTHASE-RELATED"/>
    <property type="match status" value="1"/>
</dbReference>
<comment type="similarity">
    <text evidence="1 3">Belongs to the thiolase-like superfamily. Beta-ketoacyl-ACP synthases family.</text>
</comment>
<evidence type="ECO:0000256" key="2">
    <source>
        <dbReference type="ARBA" id="ARBA00022679"/>
    </source>
</evidence>
<dbReference type="InterPro" id="IPR014030">
    <property type="entry name" value="Ketoacyl_synth_N"/>
</dbReference>
<dbReference type="Proteomes" id="UP000198744">
    <property type="component" value="Unassembled WGS sequence"/>
</dbReference>
<feature type="domain" description="Ketosynthase family 3 (KS3)" evidence="4">
    <location>
        <begin position="3"/>
        <end position="414"/>
    </location>
</feature>
<dbReference type="InterPro" id="IPR020841">
    <property type="entry name" value="PKS_Beta-ketoAc_synthase_dom"/>
</dbReference>
<organism evidence="5 6">
    <name type="scientific">Syntrophus gentianae</name>
    <dbReference type="NCBI Taxonomy" id="43775"/>
    <lineage>
        <taxon>Bacteria</taxon>
        <taxon>Pseudomonadati</taxon>
        <taxon>Thermodesulfobacteriota</taxon>
        <taxon>Syntrophia</taxon>
        <taxon>Syntrophales</taxon>
        <taxon>Syntrophaceae</taxon>
        <taxon>Syntrophus</taxon>
    </lineage>
</organism>
<protein>
    <submittedName>
        <fullName evidence="5">3-oxoacyl-[acyl-carrier-protein] synthase II</fullName>
    </submittedName>
</protein>
<keyword evidence="6" id="KW-1185">Reference proteome</keyword>
<keyword evidence="2 3" id="KW-0808">Transferase</keyword>
<dbReference type="InterPro" id="IPR014031">
    <property type="entry name" value="Ketoacyl_synth_C"/>
</dbReference>
<dbReference type="SMART" id="SM00825">
    <property type="entry name" value="PKS_KS"/>
    <property type="match status" value="1"/>
</dbReference>
<dbReference type="GO" id="GO:0006633">
    <property type="term" value="P:fatty acid biosynthetic process"/>
    <property type="evidence" value="ECO:0007669"/>
    <property type="project" value="InterPro"/>
</dbReference>
<evidence type="ECO:0000256" key="1">
    <source>
        <dbReference type="ARBA" id="ARBA00008467"/>
    </source>
</evidence>
<dbReference type="STRING" id="43775.SAMN04489760_11627"/>
<dbReference type="CDD" id="cd00834">
    <property type="entry name" value="KAS_I_II"/>
    <property type="match status" value="1"/>
</dbReference>
<dbReference type="AlphaFoldDB" id="A0A1H7YG83"/>
<evidence type="ECO:0000313" key="6">
    <source>
        <dbReference type="Proteomes" id="UP000198744"/>
    </source>
</evidence>
<accession>A0A1H7YG83</accession>
<dbReference type="Pfam" id="PF00109">
    <property type="entry name" value="ketoacyl-synt"/>
    <property type="match status" value="1"/>
</dbReference>
<reference evidence="5 6" key="1">
    <citation type="submission" date="2016-10" db="EMBL/GenBank/DDBJ databases">
        <authorList>
            <person name="de Groot N.N."/>
        </authorList>
    </citation>
    <scope>NUCLEOTIDE SEQUENCE [LARGE SCALE GENOMIC DNA]</scope>
    <source>
        <strain evidence="5 6">DSM 8423</strain>
    </source>
</reference>
<dbReference type="SUPFAM" id="SSF53901">
    <property type="entry name" value="Thiolase-like"/>
    <property type="match status" value="2"/>
</dbReference>
<evidence type="ECO:0000259" key="4">
    <source>
        <dbReference type="PROSITE" id="PS52004"/>
    </source>
</evidence>
<dbReference type="Pfam" id="PF02801">
    <property type="entry name" value="Ketoacyl-synt_C"/>
    <property type="match status" value="1"/>
</dbReference>
<dbReference type="InterPro" id="IPR000794">
    <property type="entry name" value="Beta-ketoacyl_synthase"/>
</dbReference>
<dbReference type="InterPro" id="IPR018201">
    <property type="entry name" value="Ketoacyl_synth_AS"/>
</dbReference>
<dbReference type="PROSITE" id="PS52004">
    <property type="entry name" value="KS3_2"/>
    <property type="match status" value="1"/>
</dbReference>
<dbReference type="PANTHER" id="PTHR11712:SF336">
    <property type="entry name" value="3-OXOACYL-[ACYL-CARRIER-PROTEIN] SYNTHASE, MITOCHONDRIAL"/>
    <property type="match status" value="1"/>
</dbReference>
<name>A0A1H7YG83_9BACT</name>
<dbReference type="InterPro" id="IPR016039">
    <property type="entry name" value="Thiolase-like"/>
</dbReference>
<dbReference type="OrthoDB" id="9816204at2"/>
<proteinExistence type="inferred from homology"/>
<evidence type="ECO:0000313" key="5">
    <source>
        <dbReference type="EMBL" id="SEM44965.1"/>
    </source>
</evidence>
<dbReference type="GO" id="GO:0004315">
    <property type="term" value="F:3-oxoacyl-[acyl-carrier-protein] synthase activity"/>
    <property type="evidence" value="ECO:0007669"/>
    <property type="project" value="InterPro"/>
</dbReference>
<dbReference type="Gene3D" id="3.40.47.10">
    <property type="match status" value="1"/>
</dbReference>
<dbReference type="RefSeq" id="WP_093883779.1">
    <property type="nucleotide sequence ID" value="NZ_FOBS01000016.1"/>
</dbReference>
<dbReference type="EMBL" id="FOBS01000016">
    <property type="protein sequence ID" value="SEM44965.1"/>
    <property type="molecule type" value="Genomic_DNA"/>
</dbReference>
<gene>
    <name evidence="5" type="ORF">SAMN04489760_11627</name>
</gene>
<sequence length="416" mass="44234">MNQERPVILGYDAVSPLGADLESSWQRALRGESGIGPLTRFPLRRNFPVRIAGQVEEIGEAAFSFLHPRDMAQWTSPIFRHALLVVHRALGKSGLEITQDIAPRVAITFSSAIGGLDAVLSADRLLQAENKLPHPFTNPNSCINMVGGKISILTGATGPITSTITACATGATSLIIGALFLQQGMADVVICGAVDFPLVEPIVAGFATMNGAYRPKSGEGEEPPQRASRPFSLHRRGFVVAEGAACIVLATKAFAKAHGLPWSLEMAGWSMTADAFHFVAPNPETVQRCVEESIRSAGLYPADIQVVNAHGTSTKVGDKVEADVLRRVFGQTLPPISANKSQLGHAMGASSAIETVLALEGMLRNTVLPTINYLPDPDIPLESIADKATSVPQEFLLKNAFGFGGCNSCIVFQRTA</sequence>
<evidence type="ECO:0000256" key="3">
    <source>
        <dbReference type="RuleBase" id="RU003694"/>
    </source>
</evidence>
<dbReference type="PROSITE" id="PS00606">
    <property type="entry name" value="KS3_1"/>
    <property type="match status" value="1"/>
</dbReference>